<dbReference type="EMBL" id="JARJFB010000088">
    <property type="protein sequence ID" value="MEA0971149.1"/>
    <property type="molecule type" value="Genomic_DNA"/>
</dbReference>
<dbReference type="Proteomes" id="UP001291687">
    <property type="component" value="Unassembled WGS sequence"/>
</dbReference>
<dbReference type="Pfam" id="PF18932">
    <property type="entry name" value="DUF5681"/>
    <property type="match status" value="1"/>
</dbReference>
<feature type="region of interest" description="Disordered" evidence="1">
    <location>
        <begin position="1"/>
        <end position="29"/>
    </location>
</feature>
<evidence type="ECO:0000313" key="4">
    <source>
        <dbReference type="Proteomes" id="UP001291687"/>
    </source>
</evidence>
<proteinExistence type="predicted"/>
<feature type="domain" description="DUF5681" evidence="2">
    <location>
        <begin position="2"/>
        <end position="34"/>
    </location>
</feature>
<accession>A0ABU5NDB0</accession>
<comment type="caution">
    <text evidence="3">The sequence shown here is derived from an EMBL/GenBank/DDBJ whole genome shotgun (WGS) entry which is preliminary data.</text>
</comment>
<dbReference type="InterPro" id="IPR043736">
    <property type="entry name" value="DUF5681"/>
</dbReference>
<organism evidence="3 4">
    <name type="scientific">Candidatus Megaera venefica</name>
    <dbReference type="NCBI Taxonomy" id="2055910"/>
    <lineage>
        <taxon>Bacteria</taxon>
        <taxon>Pseudomonadati</taxon>
        <taxon>Pseudomonadota</taxon>
        <taxon>Alphaproteobacteria</taxon>
        <taxon>Rickettsiales</taxon>
        <taxon>Rickettsiaceae</taxon>
        <taxon>Candidatus Megaera</taxon>
    </lineage>
</organism>
<evidence type="ECO:0000259" key="2">
    <source>
        <dbReference type="Pfam" id="PF18932"/>
    </source>
</evidence>
<name>A0ABU5NDB0_9RICK</name>
<sequence>MKFTKGKSGNPKGRPKTTDTSIRELVSRDSIKEGIQTTLESYAS</sequence>
<gene>
    <name evidence="3" type="ORF">Megvenef_01122</name>
</gene>
<evidence type="ECO:0000256" key="1">
    <source>
        <dbReference type="SAM" id="MobiDB-lite"/>
    </source>
</evidence>
<keyword evidence="4" id="KW-1185">Reference proteome</keyword>
<dbReference type="RefSeq" id="WP_322777051.1">
    <property type="nucleotide sequence ID" value="NZ_JARJFB010000088.1"/>
</dbReference>
<protein>
    <recommendedName>
        <fullName evidence="2">DUF5681 domain-containing protein</fullName>
    </recommendedName>
</protein>
<reference evidence="3 4" key="1">
    <citation type="submission" date="2023-03" db="EMBL/GenBank/DDBJ databases">
        <title>Host association and intracellularity evolved multiple times independently in the Rickettsiales.</title>
        <authorList>
            <person name="Castelli M."/>
            <person name="Nardi T."/>
            <person name="Gammuto L."/>
            <person name="Bellinzona G."/>
            <person name="Sabaneyeva E."/>
            <person name="Potekhin A."/>
            <person name="Serra V."/>
            <person name="Petroni G."/>
            <person name="Sassera D."/>
        </authorList>
    </citation>
    <scope>NUCLEOTIDE SEQUENCE [LARGE SCALE GENOMIC DNA]</scope>
    <source>
        <strain evidence="3 4">Sr 2-6</strain>
    </source>
</reference>
<evidence type="ECO:0000313" key="3">
    <source>
        <dbReference type="EMBL" id="MEA0971149.1"/>
    </source>
</evidence>